<comment type="subunit">
    <text evidence="9">Component of the TIM23 complex.</text>
</comment>
<gene>
    <name evidence="11" type="ORF">SISSUDRAFT_1115758</name>
</gene>
<comment type="function">
    <text evidence="9">Essential component of the TIM23 complex, a complex that mediates the translocation of transit peptide-containing proteins across the mitochondrial inner membrane.</text>
</comment>
<keyword evidence="9" id="KW-0999">Mitochondrion inner membrane</keyword>
<dbReference type="InterPro" id="IPR013261">
    <property type="entry name" value="Tim21"/>
</dbReference>
<evidence type="ECO:0000256" key="5">
    <source>
        <dbReference type="ARBA" id="ARBA00022946"/>
    </source>
</evidence>
<evidence type="ECO:0000256" key="8">
    <source>
        <dbReference type="ARBA" id="ARBA00023136"/>
    </source>
</evidence>
<dbReference type="AlphaFoldDB" id="A0A166JAA8"/>
<dbReference type="PANTHER" id="PTHR13032:SF6">
    <property type="entry name" value="MITOCHONDRIAL IMPORT INNER MEMBRANE TRANSLOCASE SUBUNIT TIM21"/>
    <property type="match status" value="1"/>
</dbReference>
<feature type="non-terminal residue" evidence="11">
    <location>
        <position position="1"/>
    </location>
</feature>
<dbReference type="Pfam" id="PF08294">
    <property type="entry name" value="TIM21"/>
    <property type="match status" value="1"/>
</dbReference>
<dbReference type="InterPro" id="IPR038552">
    <property type="entry name" value="Tim21_IMS_sf"/>
</dbReference>
<sequence length="372" mass="41495">MTMSRLPGTLLCSIQCARASYIRLPKHVRLLEVRAFATHRDIPATSPILSQHFEGRSNTGGGSVGPFQLGISQDSRQENVKKWRDLSPGGKVLRTTARTTNLGVILLGAGLSAVLVYALATELFAKNSPTVLYGQACERIKASAEVQKYLRGPLSFHNNAPSFGRPRHRNRHVSSQLAVDSQGREHMLLNFFVSCDPERAEEANVDSDEPIWSRVGHWCRTQTANVRDTSWREAKEWTKTKTNDALDYSKRIFLLLTGQPLPRPVTHSGTKPRETEIGRSSEGQETSTAWSFAGLFSGLKGKTRAGRRDAVEEAVRWTEGEVHADLVRDASGDFVWRYLLVDIPNSRTRNPIRVFVERSAGVREGEAVMMWA</sequence>
<evidence type="ECO:0000256" key="4">
    <source>
        <dbReference type="ARBA" id="ARBA00022692"/>
    </source>
</evidence>
<reference evidence="11 12" key="1">
    <citation type="journal article" date="2016" name="Mol. Biol. Evol.">
        <title>Comparative Genomics of Early-Diverging Mushroom-Forming Fungi Provides Insights into the Origins of Lignocellulose Decay Capabilities.</title>
        <authorList>
            <person name="Nagy L.G."/>
            <person name="Riley R."/>
            <person name="Tritt A."/>
            <person name="Adam C."/>
            <person name="Daum C."/>
            <person name="Floudas D."/>
            <person name="Sun H."/>
            <person name="Yadav J.S."/>
            <person name="Pangilinan J."/>
            <person name="Larsson K.H."/>
            <person name="Matsuura K."/>
            <person name="Barry K."/>
            <person name="Labutti K."/>
            <person name="Kuo R."/>
            <person name="Ohm R.A."/>
            <person name="Bhattacharya S.S."/>
            <person name="Shirouzu T."/>
            <person name="Yoshinaga Y."/>
            <person name="Martin F.M."/>
            <person name="Grigoriev I.V."/>
            <person name="Hibbett D.S."/>
        </authorList>
    </citation>
    <scope>NUCLEOTIDE SEQUENCE [LARGE SCALE GENOMIC DNA]</scope>
    <source>
        <strain evidence="11 12">HHB10207 ss-3</strain>
    </source>
</reference>
<keyword evidence="9" id="KW-0813">Transport</keyword>
<evidence type="ECO:0000256" key="9">
    <source>
        <dbReference type="RuleBase" id="RU367142"/>
    </source>
</evidence>
<keyword evidence="4 9" id="KW-0812">Transmembrane</keyword>
<dbReference type="STRING" id="1314776.A0A166JAA8"/>
<dbReference type="Gene3D" id="3.10.450.320">
    <property type="entry name" value="Mitochondrial import inner membrane translocase subunit Tim21"/>
    <property type="match status" value="1"/>
</dbReference>
<proteinExistence type="inferred from homology"/>
<evidence type="ECO:0000313" key="12">
    <source>
        <dbReference type="Proteomes" id="UP000076798"/>
    </source>
</evidence>
<comment type="similarity">
    <text evidence="2 9">Belongs to the TIM21 family.</text>
</comment>
<evidence type="ECO:0000256" key="3">
    <source>
        <dbReference type="ARBA" id="ARBA00020726"/>
    </source>
</evidence>
<protein>
    <recommendedName>
        <fullName evidence="3 9">Mitochondrial import inner membrane translocase subunit Tim21</fullName>
    </recommendedName>
</protein>
<feature type="region of interest" description="Disordered" evidence="10">
    <location>
        <begin position="263"/>
        <end position="284"/>
    </location>
</feature>
<keyword evidence="12" id="KW-1185">Reference proteome</keyword>
<evidence type="ECO:0000256" key="10">
    <source>
        <dbReference type="SAM" id="MobiDB-lite"/>
    </source>
</evidence>
<keyword evidence="5" id="KW-0809">Transit peptide</keyword>
<keyword evidence="9" id="KW-0653">Protein transport</keyword>
<evidence type="ECO:0000313" key="11">
    <source>
        <dbReference type="EMBL" id="KZT44533.1"/>
    </source>
</evidence>
<evidence type="ECO:0000256" key="6">
    <source>
        <dbReference type="ARBA" id="ARBA00022989"/>
    </source>
</evidence>
<evidence type="ECO:0000256" key="2">
    <source>
        <dbReference type="ARBA" id="ARBA00010867"/>
    </source>
</evidence>
<keyword evidence="8 9" id="KW-0472">Membrane</keyword>
<keyword evidence="7 9" id="KW-0496">Mitochondrion</keyword>
<feature type="transmembrane region" description="Helical" evidence="9">
    <location>
        <begin position="102"/>
        <end position="120"/>
    </location>
</feature>
<dbReference type="EMBL" id="KV428004">
    <property type="protein sequence ID" value="KZT44533.1"/>
    <property type="molecule type" value="Genomic_DNA"/>
</dbReference>
<keyword evidence="6 9" id="KW-1133">Transmembrane helix</keyword>
<dbReference type="GO" id="GO:0005744">
    <property type="term" value="C:TIM23 mitochondrial import inner membrane translocase complex"/>
    <property type="evidence" value="ECO:0007669"/>
    <property type="project" value="UniProtKB-UniRule"/>
</dbReference>
<accession>A0A166JAA8</accession>
<evidence type="ECO:0000256" key="7">
    <source>
        <dbReference type="ARBA" id="ARBA00023128"/>
    </source>
</evidence>
<dbReference type="OrthoDB" id="436405at2759"/>
<dbReference type="PANTHER" id="PTHR13032">
    <property type="entry name" value="MITOCHONDRIAL IMPORT INNER MEMBRANE TRANSLOCASE SUBUNIT TIM21"/>
    <property type="match status" value="1"/>
</dbReference>
<keyword evidence="9" id="KW-0811">Translocation</keyword>
<evidence type="ECO:0000256" key="1">
    <source>
        <dbReference type="ARBA" id="ARBA00004304"/>
    </source>
</evidence>
<dbReference type="GO" id="GO:0030150">
    <property type="term" value="P:protein import into mitochondrial matrix"/>
    <property type="evidence" value="ECO:0007669"/>
    <property type="project" value="UniProtKB-UniRule"/>
</dbReference>
<comment type="subcellular location">
    <subcellularLocation>
        <location evidence="9">Mitochondrion inner membrane</location>
        <topology evidence="9">Single-pass membrane protein</topology>
    </subcellularLocation>
    <subcellularLocation>
        <location evidence="1">Mitochondrion membrane</location>
        <topology evidence="1">Single-pass membrane protein</topology>
    </subcellularLocation>
</comment>
<dbReference type="Proteomes" id="UP000076798">
    <property type="component" value="Unassembled WGS sequence"/>
</dbReference>
<organism evidence="11 12">
    <name type="scientific">Sistotremastrum suecicum HHB10207 ss-3</name>
    <dbReference type="NCBI Taxonomy" id="1314776"/>
    <lineage>
        <taxon>Eukaryota</taxon>
        <taxon>Fungi</taxon>
        <taxon>Dikarya</taxon>
        <taxon>Basidiomycota</taxon>
        <taxon>Agaricomycotina</taxon>
        <taxon>Agaricomycetes</taxon>
        <taxon>Sistotremastrales</taxon>
        <taxon>Sistotremastraceae</taxon>
        <taxon>Sistotremastrum</taxon>
    </lineage>
</organism>
<name>A0A166JAA8_9AGAM</name>